<organism evidence="11 12">
    <name type="scientific">Funiculus sociatus GB2-A5</name>
    <dbReference type="NCBI Taxonomy" id="2933946"/>
    <lineage>
        <taxon>Bacteria</taxon>
        <taxon>Bacillati</taxon>
        <taxon>Cyanobacteriota</taxon>
        <taxon>Cyanophyceae</taxon>
        <taxon>Coleofasciculales</taxon>
        <taxon>Coleofasciculaceae</taxon>
        <taxon>Funiculus</taxon>
    </lineage>
</organism>
<evidence type="ECO:0000256" key="7">
    <source>
        <dbReference type="ARBA" id="ARBA00023012"/>
    </source>
</evidence>
<dbReference type="RefSeq" id="WP_190419615.1">
    <property type="nucleotide sequence ID" value="NZ_JAMPKK010000032.1"/>
</dbReference>
<dbReference type="EC" id="2.7.13.3" evidence="3"/>
<dbReference type="PROSITE" id="PS50046">
    <property type="entry name" value="PHYTOCHROME_2"/>
    <property type="match status" value="1"/>
</dbReference>
<dbReference type="InterPro" id="IPR003018">
    <property type="entry name" value="GAF"/>
</dbReference>
<feature type="domain" description="PAC" evidence="10">
    <location>
        <begin position="248"/>
        <end position="300"/>
    </location>
</feature>
<evidence type="ECO:0000256" key="4">
    <source>
        <dbReference type="ARBA" id="ARBA00022553"/>
    </source>
</evidence>
<dbReference type="InterPro" id="IPR005467">
    <property type="entry name" value="His_kinase_dom"/>
</dbReference>
<keyword evidence="6" id="KW-0418">Kinase</keyword>
<keyword evidence="7" id="KW-0902">Two-component regulatory system</keyword>
<dbReference type="InterPro" id="IPR052162">
    <property type="entry name" value="Sensor_kinase/Photoreceptor"/>
</dbReference>
<dbReference type="EMBL" id="JAMPKK010000032">
    <property type="protein sequence ID" value="MEP0865784.1"/>
    <property type="molecule type" value="Genomic_DNA"/>
</dbReference>
<accession>A0ABV0JQN0</accession>
<keyword evidence="12" id="KW-1185">Reference proteome</keyword>
<comment type="catalytic activity">
    <reaction evidence="1">
        <text>ATP + protein L-histidine = ADP + protein N-phospho-L-histidine.</text>
        <dbReference type="EC" id="2.7.13.3"/>
    </reaction>
</comment>
<evidence type="ECO:0000256" key="1">
    <source>
        <dbReference type="ARBA" id="ARBA00000085"/>
    </source>
</evidence>
<dbReference type="InterPro" id="IPR029016">
    <property type="entry name" value="GAF-like_dom_sf"/>
</dbReference>
<dbReference type="InterPro" id="IPR000014">
    <property type="entry name" value="PAS"/>
</dbReference>
<dbReference type="InterPro" id="IPR036890">
    <property type="entry name" value="HATPase_C_sf"/>
</dbReference>
<dbReference type="SUPFAM" id="SSF55781">
    <property type="entry name" value="GAF domain-like"/>
    <property type="match status" value="1"/>
</dbReference>
<dbReference type="PRINTS" id="PR00344">
    <property type="entry name" value="BCTRLSENSOR"/>
</dbReference>
<dbReference type="SMART" id="SM00387">
    <property type="entry name" value="HATPase_c"/>
    <property type="match status" value="1"/>
</dbReference>
<reference evidence="11 12" key="1">
    <citation type="submission" date="2022-04" db="EMBL/GenBank/DDBJ databases">
        <title>Positive selection, recombination, and allopatry shape intraspecific diversity of widespread and dominant cyanobacteria.</title>
        <authorList>
            <person name="Wei J."/>
            <person name="Shu W."/>
            <person name="Hu C."/>
        </authorList>
    </citation>
    <scope>NUCLEOTIDE SEQUENCE [LARGE SCALE GENOMIC DNA]</scope>
    <source>
        <strain evidence="11 12">GB2-A5</strain>
    </source>
</reference>
<evidence type="ECO:0000313" key="11">
    <source>
        <dbReference type="EMBL" id="MEP0865784.1"/>
    </source>
</evidence>
<keyword evidence="5" id="KW-0808">Transferase</keyword>
<evidence type="ECO:0000259" key="9">
    <source>
        <dbReference type="PROSITE" id="PS50109"/>
    </source>
</evidence>
<dbReference type="InterPro" id="IPR035965">
    <property type="entry name" value="PAS-like_dom_sf"/>
</dbReference>
<comment type="similarity">
    <text evidence="2">In the N-terminal section; belongs to the phytochrome family.</text>
</comment>
<dbReference type="Gene3D" id="3.30.450.40">
    <property type="match status" value="1"/>
</dbReference>
<dbReference type="InterPro" id="IPR000700">
    <property type="entry name" value="PAS-assoc_C"/>
</dbReference>
<evidence type="ECO:0000256" key="2">
    <source>
        <dbReference type="ARBA" id="ARBA00006402"/>
    </source>
</evidence>
<dbReference type="PROSITE" id="PS50109">
    <property type="entry name" value="HIS_KIN"/>
    <property type="match status" value="1"/>
</dbReference>
<dbReference type="InterPro" id="IPR013655">
    <property type="entry name" value="PAS_fold_3"/>
</dbReference>
<dbReference type="PROSITE" id="PS50113">
    <property type="entry name" value="PAC"/>
    <property type="match status" value="2"/>
</dbReference>
<dbReference type="Proteomes" id="UP001442494">
    <property type="component" value="Unassembled WGS sequence"/>
</dbReference>
<dbReference type="InterPro" id="IPR016132">
    <property type="entry name" value="Phyto_chromo_attachment"/>
</dbReference>
<dbReference type="Pfam" id="PF08447">
    <property type="entry name" value="PAS_3"/>
    <property type="match status" value="2"/>
</dbReference>
<evidence type="ECO:0000256" key="6">
    <source>
        <dbReference type="ARBA" id="ARBA00022777"/>
    </source>
</evidence>
<sequence length="728" mass="82626">MAEYLQAIRECCRDEAAFEKLQQILADTGVPSLEKTKDELRHSEFKFPRMADNLPGMIYQYLRTHDGRESLVCATSGYRELFELEPENMEANFQLLKGLIHPDDLKTYEESGDISAATLQPWAWEGRIITPTGKIKWIQCASRPEKQPNGDIIWDGLMMEVTQSKAAQEALERERRLFIGGPVTVFRWLAQENWPVEYVSPNVAQFGYQPEDFLTGKVPYGSIVHPDDLARVDAEIQAYSAEKSVSSYEQDYRLIRSDGSVRWVYDFTTIVRNERGEIIHYDGYILDVTERKAAEAQLGVAAERDRLLGEISLRIRRSLDLDQILNTTVEEVRQFLQTDRVFIGHLNDNCQGKVLAESVDPNWRSIRGWVTNDRHLKEIKSLFKQGHVRAIDDTQQVAKSRFHAAYYTKYQIRASLCVPIMVGDQFFGMLIANQCSAPRHWQQFEIDLLSSLATQVAIAIQQAQLYEQLSELNDSLETQVLERTAELQQAITKSQELNRLKDVVLNTVYHELRTPVLGNLLLLNNFLKSPQDTIPISRHVLERMIQGSDRQLGMINLLLEISQEPGIVLHPEPLLLNTILTPMLKDLQPIIKANQANITNLVSEDLPLVMVDAAKLQRALQDLFTHILKHNPPGISLTLSATIQAGMLRCTIQDNGAGMSQSECDRLFDLHVRDARDSCTTGIGLKLYLCRQAIAAHGGEIGVISHPNRGSTFWFTLPIKNKKGKIQN</sequence>
<gene>
    <name evidence="11" type="ORF">NDI37_15045</name>
</gene>
<dbReference type="InterPro" id="IPR001610">
    <property type="entry name" value="PAC"/>
</dbReference>
<dbReference type="InterPro" id="IPR036097">
    <property type="entry name" value="HisK_dim/P_sf"/>
</dbReference>
<evidence type="ECO:0000256" key="3">
    <source>
        <dbReference type="ARBA" id="ARBA00012438"/>
    </source>
</evidence>
<dbReference type="Pfam" id="PF02518">
    <property type="entry name" value="HATPase_c"/>
    <property type="match status" value="1"/>
</dbReference>
<dbReference type="InterPro" id="IPR003594">
    <property type="entry name" value="HATPase_dom"/>
</dbReference>
<evidence type="ECO:0000259" key="8">
    <source>
        <dbReference type="PROSITE" id="PS50046"/>
    </source>
</evidence>
<evidence type="ECO:0000313" key="12">
    <source>
        <dbReference type="Proteomes" id="UP001442494"/>
    </source>
</evidence>
<dbReference type="SUPFAM" id="SSF47384">
    <property type="entry name" value="Homodimeric domain of signal transducing histidine kinase"/>
    <property type="match status" value="1"/>
</dbReference>
<proteinExistence type="inferred from homology"/>
<protein>
    <recommendedName>
        <fullName evidence="3">histidine kinase</fullName>
        <ecNumber evidence="3">2.7.13.3</ecNumber>
    </recommendedName>
</protein>
<dbReference type="Pfam" id="PF01590">
    <property type="entry name" value="GAF"/>
    <property type="match status" value="1"/>
</dbReference>
<feature type="domain" description="PAC" evidence="10">
    <location>
        <begin position="122"/>
        <end position="173"/>
    </location>
</feature>
<dbReference type="SMART" id="SM00065">
    <property type="entry name" value="GAF"/>
    <property type="match status" value="1"/>
</dbReference>
<dbReference type="SUPFAM" id="SSF55874">
    <property type="entry name" value="ATPase domain of HSP90 chaperone/DNA topoisomerase II/histidine kinase"/>
    <property type="match status" value="1"/>
</dbReference>
<dbReference type="PANTHER" id="PTHR43304">
    <property type="entry name" value="PHYTOCHROME-LIKE PROTEIN CPH1"/>
    <property type="match status" value="1"/>
</dbReference>
<dbReference type="PANTHER" id="PTHR43304:SF1">
    <property type="entry name" value="PAC DOMAIN-CONTAINING PROTEIN"/>
    <property type="match status" value="1"/>
</dbReference>
<evidence type="ECO:0000259" key="10">
    <source>
        <dbReference type="PROSITE" id="PS50113"/>
    </source>
</evidence>
<dbReference type="NCBIfam" id="TIGR00229">
    <property type="entry name" value="sensory_box"/>
    <property type="match status" value="1"/>
</dbReference>
<feature type="domain" description="Phytochrome chromophore attachment site" evidence="8">
    <location>
        <begin position="320"/>
        <end position="455"/>
    </location>
</feature>
<dbReference type="CDD" id="cd00130">
    <property type="entry name" value="PAS"/>
    <property type="match status" value="1"/>
</dbReference>
<comment type="caution">
    <text evidence="11">The sequence shown here is derived from an EMBL/GenBank/DDBJ whole genome shotgun (WGS) entry which is preliminary data.</text>
</comment>
<evidence type="ECO:0000256" key="5">
    <source>
        <dbReference type="ARBA" id="ARBA00022679"/>
    </source>
</evidence>
<dbReference type="SUPFAM" id="SSF55785">
    <property type="entry name" value="PYP-like sensor domain (PAS domain)"/>
    <property type="match status" value="2"/>
</dbReference>
<dbReference type="SMART" id="SM00086">
    <property type="entry name" value="PAC"/>
    <property type="match status" value="2"/>
</dbReference>
<dbReference type="InterPro" id="IPR004358">
    <property type="entry name" value="Sig_transdc_His_kin-like_C"/>
</dbReference>
<name>A0ABV0JQN0_9CYAN</name>
<dbReference type="Gene3D" id="1.10.287.130">
    <property type="match status" value="1"/>
</dbReference>
<feature type="domain" description="Histidine kinase" evidence="9">
    <location>
        <begin position="507"/>
        <end position="721"/>
    </location>
</feature>
<dbReference type="Gene3D" id="3.30.450.20">
    <property type="entry name" value="PAS domain"/>
    <property type="match status" value="2"/>
</dbReference>
<keyword evidence="4" id="KW-0597">Phosphoprotein</keyword>
<dbReference type="Gene3D" id="3.30.565.10">
    <property type="entry name" value="Histidine kinase-like ATPase, C-terminal domain"/>
    <property type="match status" value="1"/>
</dbReference>